<dbReference type="Pfam" id="PF00038">
    <property type="entry name" value="Filament"/>
    <property type="match status" value="1"/>
</dbReference>
<proteinExistence type="predicted"/>
<accession>A0A8D3D8Y2</accession>
<evidence type="ECO:0000256" key="1">
    <source>
        <dbReference type="ARBA" id="ARBA00022754"/>
    </source>
</evidence>
<evidence type="ECO:0000256" key="4">
    <source>
        <dbReference type="SAM" id="SignalP"/>
    </source>
</evidence>
<feature type="signal peptide" evidence="4">
    <location>
        <begin position="1"/>
        <end position="26"/>
    </location>
</feature>
<reference evidence="6" key="1">
    <citation type="submission" date="2023-05" db="EMBL/GenBank/DDBJ databases">
        <title>High-quality long-read genome of Scophthalmus maximus.</title>
        <authorList>
            <person name="Lien S."/>
            <person name="Martinez P."/>
        </authorList>
    </citation>
    <scope>NUCLEOTIDE SEQUENCE [LARGE SCALE GENOMIC DNA]</scope>
</reference>
<sequence length="201" mass="21873">MCLSVCPSLTCLSVCLSVSHLSVCLSLTCLSVCPSLTCLSLTCLSVCLSLTCLSVCLSPVFLSVSHLSVCLSYVRLSVSHLSVCLSVSHLSVCLSVSHLSVCLSVCLSLQIHEAIRVNGSVHLSIDNSRLAADDFRTVSSKFENELAMRQSVEADTAGLRRLLDELTMSRTDLEMQIEGLREELIFLKKNHEETKVCLPFC</sequence>
<keyword evidence="4" id="KW-0732">Signal</keyword>
<evidence type="ECO:0000259" key="5">
    <source>
        <dbReference type="PROSITE" id="PS51842"/>
    </source>
</evidence>
<dbReference type="PROSITE" id="PS51842">
    <property type="entry name" value="IF_ROD_2"/>
    <property type="match status" value="1"/>
</dbReference>
<dbReference type="InterPro" id="IPR039008">
    <property type="entry name" value="IF_rod_dom"/>
</dbReference>
<dbReference type="AlphaFoldDB" id="A0A8D3D8Y2"/>
<feature type="domain" description="IF rod" evidence="5">
    <location>
        <begin position="1"/>
        <end position="201"/>
    </location>
</feature>
<evidence type="ECO:0000313" key="7">
    <source>
        <dbReference type="Proteomes" id="UP000694558"/>
    </source>
</evidence>
<feature type="chain" id="PRO_5034121955" description="IF rod domain-containing protein" evidence="4">
    <location>
        <begin position="27"/>
        <end position="201"/>
    </location>
</feature>
<feature type="coiled-coil region" evidence="3">
    <location>
        <begin position="163"/>
        <end position="190"/>
    </location>
</feature>
<evidence type="ECO:0000256" key="2">
    <source>
        <dbReference type="ARBA" id="ARBA00023054"/>
    </source>
</evidence>
<dbReference type="PANTHER" id="PTHR23239:SF367">
    <property type="entry name" value="KERATIN 15-RELATED"/>
    <property type="match status" value="1"/>
</dbReference>
<dbReference type="Gene3D" id="1.20.5.1160">
    <property type="entry name" value="Vasodilator-stimulated phosphoprotein"/>
    <property type="match status" value="1"/>
</dbReference>
<evidence type="ECO:0000313" key="6">
    <source>
        <dbReference type="Ensembl" id="ENSSMAP00000055991.1"/>
    </source>
</evidence>
<keyword evidence="2 3" id="KW-0175">Coiled coil</keyword>
<dbReference type="Ensembl" id="ENSSMAT00000055193.1">
    <property type="protein sequence ID" value="ENSSMAP00000055991.1"/>
    <property type="gene ID" value="ENSSMAG00000022413.1"/>
</dbReference>
<protein>
    <recommendedName>
        <fullName evidence="5">IF rod domain-containing protein</fullName>
    </recommendedName>
</protein>
<reference evidence="6" key="2">
    <citation type="submission" date="2025-08" db="UniProtKB">
        <authorList>
            <consortium name="Ensembl"/>
        </authorList>
    </citation>
    <scope>IDENTIFICATION</scope>
</reference>
<dbReference type="GO" id="GO:0005198">
    <property type="term" value="F:structural molecule activity"/>
    <property type="evidence" value="ECO:0007669"/>
    <property type="project" value="InterPro"/>
</dbReference>
<organism evidence="6 7">
    <name type="scientific">Scophthalmus maximus</name>
    <name type="common">Turbot</name>
    <name type="synonym">Psetta maxima</name>
    <dbReference type="NCBI Taxonomy" id="52904"/>
    <lineage>
        <taxon>Eukaryota</taxon>
        <taxon>Metazoa</taxon>
        <taxon>Chordata</taxon>
        <taxon>Craniata</taxon>
        <taxon>Vertebrata</taxon>
        <taxon>Euteleostomi</taxon>
        <taxon>Actinopterygii</taxon>
        <taxon>Neopterygii</taxon>
        <taxon>Teleostei</taxon>
        <taxon>Neoteleostei</taxon>
        <taxon>Acanthomorphata</taxon>
        <taxon>Carangaria</taxon>
        <taxon>Pleuronectiformes</taxon>
        <taxon>Pleuronectoidei</taxon>
        <taxon>Scophthalmidae</taxon>
        <taxon>Scophthalmus</taxon>
    </lineage>
</organism>
<name>A0A8D3D8Y2_SCOMX</name>
<dbReference type="Proteomes" id="UP000694558">
    <property type="component" value="Chromosome 19"/>
</dbReference>
<dbReference type="InterPro" id="IPR002957">
    <property type="entry name" value="Keratin_I"/>
</dbReference>
<keyword evidence="1" id="KW-0403">Intermediate filament</keyword>
<dbReference type="GO" id="GO:0005882">
    <property type="term" value="C:intermediate filament"/>
    <property type="evidence" value="ECO:0007669"/>
    <property type="project" value="UniProtKB-KW"/>
</dbReference>
<dbReference type="GeneTree" id="ENSGT00950000182969"/>
<dbReference type="PANTHER" id="PTHR23239">
    <property type="entry name" value="INTERMEDIATE FILAMENT"/>
    <property type="match status" value="1"/>
</dbReference>
<evidence type="ECO:0000256" key="3">
    <source>
        <dbReference type="SAM" id="Coils"/>
    </source>
</evidence>